<gene>
    <name evidence="1" type="ORF">L3X38_015012</name>
</gene>
<evidence type="ECO:0000313" key="1">
    <source>
        <dbReference type="EMBL" id="KAI5347133.1"/>
    </source>
</evidence>
<organism evidence="1 2">
    <name type="scientific">Prunus dulcis</name>
    <name type="common">Almond</name>
    <name type="synonym">Amygdalus dulcis</name>
    <dbReference type="NCBI Taxonomy" id="3755"/>
    <lineage>
        <taxon>Eukaryota</taxon>
        <taxon>Viridiplantae</taxon>
        <taxon>Streptophyta</taxon>
        <taxon>Embryophyta</taxon>
        <taxon>Tracheophyta</taxon>
        <taxon>Spermatophyta</taxon>
        <taxon>Magnoliopsida</taxon>
        <taxon>eudicotyledons</taxon>
        <taxon>Gunneridae</taxon>
        <taxon>Pentapetalae</taxon>
        <taxon>rosids</taxon>
        <taxon>fabids</taxon>
        <taxon>Rosales</taxon>
        <taxon>Rosaceae</taxon>
        <taxon>Amygdaloideae</taxon>
        <taxon>Amygdaleae</taxon>
        <taxon>Prunus</taxon>
    </lineage>
</organism>
<name>A0AAD4WPA3_PRUDU</name>
<proteinExistence type="predicted"/>
<accession>A0AAD4WPA3</accession>
<evidence type="ECO:0000313" key="2">
    <source>
        <dbReference type="Proteomes" id="UP001054821"/>
    </source>
</evidence>
<protein>
    <submittedName>
        <fullName evidence="1">Uncharacterized protein</fullName>
    </submittedName>
</protein>
<dbReference type="AlphaFoldDB" id="A0AAD4WPA3"/>
<dbReference type="EMBL" id="JAJFAZ020000002">
    <property type="protein sequence ID" value="KAI5347133.1"/>
    <property type="molecule type" value="Genomic_DNA"/>
</dbReference>
<reference evidence="1 2" key="1">
    <citation type="journal article" date="2022" name="G3 (Bethesda)">
        <title>Whole-genome sequence and methylome profiling of the almond [Prunus dulcis (Mill.) D.A. Webb] cultivar 'Nonpareil'.</title>
        <authorList>
            <person name="D'Amico-Willman K.M."/>
            <person name="Ouma W.Z."/>
            <person name="Meulia T."/>
            <person name="Sideli G.M."/>
            <person name="Gradziel T.M."/>
            <person name="Fresnedo-Ramirez J."/>
        </authorList>
    </citation>
    <scope>NUCLEOTIDE SEQUENCE [LARGE SCALE GENOMIC DNA]</scope>
    <source>
        <strain evidence="1">Clone GOH B32 T37-40</strain>
    </source>
</reference>
<comment type="caution">
    <text evidence="1">The sequence shown here is derived from an EMBL/GenBank/DDBJ whole genome shotgun (WGS) entry which is preliminary data.</text>
</comment>
<sequence length="105" mass="12176">MEIHLFCRFLTAVRRLSLLVDKTDNLAPRFIVHGIEEDPSFVLDCSDPNLSWRFLPEAFAVRKFRFIVHGIEEDPSFVIDWSNPTLKLADIFQKAFAGSELVRRP</sequence>
<dbReference type="Proteomes" id="UP001054821">
    <property type="component" value="Chromosome 2"/>
</dbReference>
<keyword evidence="2" id="KW-1185">Reference proteome</keyword>